<feature type="region of interest" description="Disordered" evidence="1">
    <location>
        <begin position="1"/>
        <end position="141"/>
    </location>
</feature>
<proteinExistence type="predicted"/>
<dbReference type="EMBL" id="SRLO01000411">
    <property type="protein sequence ID" value="TNN57170.1"/>
    <property type="molecule type" value="Genomic_DNA"/>
</dbReference>
<dbReference type="AlphaFoldDB" id="A0A4Z2GVA6"/>
<feature type="compositionally biased region" description="Basic and acidic residues" evidence="1">
    <location>
        <begin position="11"/>
        <end position="23"/>
    </location>
</feature>
<evidence type="ECO:0000256" key="1">
    <source>
        <dbReference type="SAM" id="MobiDB-lite"/>
    </source>
</evidence>
<accession>A0A4Z2GVA6</accession>
<evidence type="ECO:0000313" key="2">
    <source>
        <dbReference type="EMBL" id="TNN57170.1"/>
    </source>
</evidence>
<comment type="caution">
    <text evidence="2">The sequence shown here is derived from an EMBL/GenBank/DDBJ whole genome shotgun (WGS) entry which is preliminary data.</text>
</comment>
<name>A0A4Z2GVA6_9TELE</name>
<feature type="compositionally biased region" description="Basic residues" evidence="1">
    <location>
        <begin position="127"/>
        <end position="141"/>
    </location>
</feature>
<protein>
    <submittedName>
        <fullName evidence="2">Myosin-IIIa</fullName>
    </submittedName>
</protein>
<evidence type="ECO:0000313" key="3">
    <source>
        <dbReference type="Proteomes" id="UP000314294"/>
    </source>
</evidence>
<sequence length="141" mass="15540">MTPLLGMMRSVQDDKRNPRKEEPGQLPDADDQDYQPLPSSRSDPCISTAEPAAPGGVPERRPSIARRGSADGGQAAEQTPPAAAAGRPTRERAVTEPGPHPLERPPLPRMASTESRSEDNPFDFRHLLRKTSQRHRLIKQH</sequence>
<feature type="compositionally biased region" description="Basic and acidic residues" evidence="1">
    <location>
        <begin position="115"/>
        <end position="126"/>
    </location>
</feature>
<dbReference type="OrthoDB" id="10589752at2759"/>
<organism evidence="2 3">
    <name type="scientific">Liparis tanakae</name>
    <name type="common">Tanaka's snailfish</name>
    <dbReference type="NCBI Taxonomy" id="230148"/>
    <lineage>
        <taxon>Eukaryota</taxon>
        <taxon>Metazoa</taxon>
        <taxon>Chordata</taxon>
        <taxon>Craniata</taxon>
        <taxon>Vertebrata</taxon>
        <taxon>Euteleostomi</taxon>
        <taxon>Actinopterygii</taxon>
        <taxon>Neopterygii</taxon>
        <taxon>Teleostei</taxon>
        <taxon>Neoteleostei</taxon>
        <taxon>Acanthomorphata</taxon>
        <taxon>Eupercaria</taxon>
        <taxon>Perciformes</taxon>
        <taxon>Cottioidei</taxon>
        <taxon>Cottales</taxon>
        <taxon>Liparidae</taxon>
        <taxon>Liparis</taxon>
    </lineage>
</organism>
<reference evidence="2 3" key="1">
    <citation type="submission" date="2019-03" db="EMBL/GenBank/DDBJ databases">
        <title>First draft genome of Liparis tanakae, snailfish: a comprehensive survey of snailfish specific genes.</title>
        <authorList>
            <person name="Kim W."/>
            <person name="Song I."/>
            <person name="Jeong J.-H."/>
            <person name="Kim D."/>
            <person name="Kim S."/>
            <person name="Ryu S."/>
            <person name="Song J.Y."/>
            <person name="Lee S.K."/>
        </authorList>
    </citation>
    <scope>NUCLEOTIDE SEQUENCE [LARGE SCALE GENOMIC DNA]</scope>
    <source>
        <tissue evidence="2">Muscle</tissue>
    </source>
</reference>
<keyword evidence="3" id="KW-1185">Reference proteome</keyword>
<feature type="compositionally biased region" description="Low complexity" evidence="1">
    <location>
        <begin position="72"/>
        <end position="87"/>
    </location>
</feature>
<dbReference type="Proteomes" id="UP000314294">
    <property type="component" value="Unassembled WGS sequence"/>
</dbReference>
<gene>
    <name evidence="2" type="primary">MYO3A_0</name>
    <name evidence="2" type="ORF">EYF80_032600</name>
</gene>
<feature type="compositionally biased region" description="Pro residues" evidence="1">
    <location>
        <begin position="98"/>
        <end position="108"/>
    </location>
</feature>